<evidence type="ECO:0000256" key="1">
    <source>
        <dbReference type="ARBA" id="ARBA00023002"/>
    </source>
</evidence>
<dbReference type="GO" id="GO:0008106">
    <property type="term" value="F:alcohol dehydrogenase (NADP+) activity"/>
    <property type="evidence" value="ECO:0007669"/>
    <property type="project" value="TreeGrafter"/>
</dbReference>
<evidence type="ECO:0000259" key="2">
    <source>
        <dbReference type="Pfam" id="PF00465"/>
    </source>
</evidence>
<organism evidence="4 5">
    <name type="scientific">Candidatus Avacidaminococcus intestinavium</name>
    <dbReference type="NCBI Taxonomy" id="2840684"/>
    <lineage>
        <taxon>Bacteria</taxon>
        <taxon>Bacillati</taxon>
        <taxon>Bacillota</taxon>
        <taxon>Negativicutes</taxon>
        <taxon>Acidaminococcales</taxon>
        <taxon>Acidaminococcaceae</taxon>
        <taxon>Acidaminococcaceae incertae sedis</taxon>
        <taxon>Candidatus Avacidaminococcus</taxon>
    </lineage>
</organism>
<dbReference type="GO" id="GO:0005829">
    <property type="term" value="C:cytosol"/>
    <property type="evidence" value="ECO:0007669"/>
    <property type="project" value="TreeGrafter"/>
</dbReference>
<dbReference type="Gene3D" id="3.40.50.1970">
    <property type="match status" value="1"/>
</dbReference>
<dbReference type="GO" id="GO:0046872">
    <property type="term" value="F:metal ion binding"/>
    <property type="evidence" value="ECO:0007669"/>
    <property type="project" value="InterPro"/>
</dbReference>
<proteinExistence type="predicted"/>
<dbReference type="FunFam" id="3.40.50.1970:FF:000003">
    <property type="entry name" value="Alcohol dehydrogenase, iron-containing"/>
    <property type="match status" value="1"/>
</dbReference>
<evidence type="ECO:0000259" key="3">
    <source>
        <dbReference type="Pfam" id="PF25137"/>
    </source>
</evidence>
<dbReference type="InterPro" id="IPR044731">
    <property type="entry name" value="BDH-like"/>
</dbReference>
<dbReference type="AlphaFoldDB" id="A0A9D1SKW0"/>
<gene>
    <name evidence="4" type="ORF">IAB06_02825</name>
</gene>
<dbReference type="GO" id="GO:1990362">
    <property type="term" value="F:butanol dehydrogenase (NAD+) activity"/>
    <property type="evidence" value="ECO:0007669"/>
    <property type="project" value="InterPro"/>
</dbReference>
<protein>
    <submittedName>
        <fullName evidence="4">Iron-containing alcohol dehydrogenase</fullName>
    </submittedName>
</protein>
<accession>A0A9D1SKW0</accession>
<dbReference type="Pfam" id="PF25137">
    <property type="entry name" value="ADH_Fe_C"/>
    <property type="match status" value="1"/>
</dbReference>
<dbReference type="PANTHER" id="PTHR43633:SF1">
    <property type="entry name" value="ALCOHOL DEHYDROGENASE YQHD"/>
    <property type="match status" value="1"/>
</dbReference>
<sequence length="393" mass="42641">MNAFTYLAPTKIIFGKNSENKVGSLLTKGGYKNILIHYGGTSAKKSGLLDRVYAALKDANITYHELGGVVPNPRLSKVYEGIELCQAHSIDFILAVGGGSVIDSAKAIGYGVKNPADIWDLFTGKARITNGCLPLGTIVTLPAAGSEMSNVSVVTNEDGLLKRSLTHESGFCQFAIMNPELTYSLPAYQTASGATDIIMHTLERYFTTGETMPLIDSIAESLLINVMYNTKVALKNPKDYEARAAIMWAASLSHNGVTGDRNYGDWSSHQLEHELSGLFDVAHGAGLAAIWGSWARYVCQTNPARFAQLAVNVLGVPNRFNDPAATALEGIEALEEFFHSIGMPTSIHEMGIELTEEQIKELAYKCSFMGTRTIGGFQKLDLPDIEAIYRMAK</sequence>
<dbReference type="Pfam" id="PF00465">
    <property type="entry name" value="Fe-ADH"/>
    <property type="match status" value="1"/>
</dbReference>
<dbReference type="EMBL" id="DVNI01000040">
    <property type="protein sequence ID" value="HIU63966.1"/>
    <property type="molecule type" value="Genomic_DNA"/>
</dbReference>
<dbReference type="InterPro" id="IPR056798">
    <property type="entry name" value="ADH_Fe_C"/>
</dbReference>
<dbReference type="Proteomes" id="UP000824099">
    <property type="component" value="Unassembled WGS sequence"/>
</dbReference>
<comment type="caution">
    <text evidence="4">The sequence shown here is derived from an EMBL/GenBank/DDBJ whole genome shotgun (WGS) entry which is preliminary data.</text>
</comment>
<dbReference type="PROSITE" id="PS00060">
    <property type="entry name" value="ADH_IRON_2"/>
    <property type="match status" value="1"/>
</dbReference>
<dbReference type="PANTHER" id="PTHR43633">
    <property type="entry name" value="ALCOHOL DEHYDROGENASE YQHD"/>
    <property type="match status" value="1"/>
</dbReference>
<evidence type="ECO:0000313" key="4">
    <source>
        <dbReference type="EMBL" id="HIU63966.1"/>
    </source>
</evidence>
<keyword evidence="1" id="KW-0560">Oxidoreductase</keyword>
<evidence type="ECO:0000313" key="5">
    <source>
        <dbReference type="Proteomes" id="UP000824099"/>
    </source>
</evidence>
<name>A0A9D1SKW0_9FIRM</name>
<feature type="domain" description="Fe-containing alcohol dehydrogenase-like C-terminal" evidence="3">
    <location>
        <begin position="190"/>
        <end position="392"/>
    </location>
</feature>
<dbReference type="Gene3D" id="1.20.1090.10">
    <property type="entry name" value="Dehydroquinate synthase-like - alpha domain"/>
    <property type="match status" value="1"/>
</dbReference>
<reference evidence="4" key="1">
    <citation type="submission" date="2020-10" db="EMBL/GenBank/DDBJ databases">
        <authorList>
            <person name="Gilroy R."/>
        </authorList>
    </citation>
    <scope>NUCLEOTIDE SEQUENCE</scope>
    <source>
        <strain evidence="4">CHK160-1198</strain>
    </source>
</reference>
<feature type="domain" description="Alcohol dehydrogenase iron-type/glycerol dehydrogenase GldA" evidence="2">
    <location>
        <begin position="9"/>
        <end position="179"/>
    </location>
</feature>
<dbReference type="InterPro" id="IPR018211">
    <property type="entry name" value="ADH_Fe_CS"/>
</dbReference>
<dbReference type="InterPro" id="IPR001670">
    <property type="entry name" value="ADH_Fe/GldA"/>
</dbReference>
<dbReference type="CDD" id="cd08187">
    <property type="entry name" value="BDH"/>
    <property type="match status" value="1"/>
</dbReference>
<dbReference type="SUPFAM" id="SSF56796">
    <property type="entry name" value="Dehydroquinate synthase-like"/>
    <property type="match status" value="1"/>
</dbReference>
<reference evidence="4" key="2">
    <citation type="journal article" date="2021" name="PeerJ">
        <title>Extensive microbial diversity within the chicken gut microbiome revealed by metagenomics and culture.</title>
        <authorList>
            <person name="Gilroy R."/>
            <person name="Ravi A."/>
            <person name="Getino M."/>
            <person name="Pursley I."/>
            <person name="Horton D.L."/>
            <person name="Alikhan N.F."/>
            <person name="Baker D."/>
            <person name="Gharbi K."/>
            <person name="Hall N."/>
            <person name="Watson M."/>
            <person name="Adriaenssens E.M."/>
            <person name="Foster-Nyarko E."/>
            <person name="Jarju S."/>
            <person name="Secka A."/>
            <person name="Antonio M."/>
            <person name="Oren A."/>
            <person name="Chaudhuri R.R."/>
            <person name="La Ragione R."/>
            <person name="Hildebrand F."/>
            <person name="Pallen M.J."/>
        </authorList>
    </citation>
    <scope>NUCLEOTIDE SEQUENCE</scope>
    <source>
        <strain evidence="4">CHK160-1198</strain>
    </source>
</reference>
<dbReference type="GO" id="GO:1990002">
    <property type="term" value="F:methylglyoxal reductase (NADPH) (acetol producing) activity"/>
    <property type="evidence" value="ECO:0007669"/>
    <property type="project" value="TreeGrafter"/>
</dbReference>